<feature type="binding site" evidence="7">
    <location>
        <position position="52"/>
    </location>
    <ligand>
        <name>Zn(2+)</name>
        <dbReference type="ChEBI" id="CHEBI:29105"/>
        <label>1</label>
    </ligand>
</feature>
<proteinExistence type="inferred from homology"/>
<comment type="cofactor">
    <cofactor evidence="7">
        <name>Zn(2+)</name>
        <dbReference type="ChEBI" id="CHEBI:29105"/>
    </cofactor>
    <text evidence="7">Binds 2 Zn(2+) ions per subunit.</text>
</comment>
<dbReference type="SUPFAM" id="SSF56281">
    <property type="entry name" value="Metallo-hydrolase/oxidoreductase"/>
    <property type="match status" value="1"/>
</dbReference>
<evidence type="ECO:0000256" key="2">
    <source>
        <dbReference type="ARBA" id="ARBA00004963"/>
    </source>
</evidence>
<dbReference type="CDD" id="cd07723">
    <property type="entry name" value="hydroxyacylglutathione_hydrolase_MBL-fold"/>
    <property type="match status" value="1"/>
</dbReference>
<dbReference type="InterPro" id="IPR050110">
    <property type="entry name" value="Glyoxalase_II_hydrolase"/>
</dbReference>
<dbReference type="HAMAP" id="MF_01374">
    <property type="entry name" value="Glyoxalase_2"/>
    <property type="match status" value="1"/>
</dbReference>
<feature type="binding site" evidence="7">
    <location>
        <position position="127"/>
    </location>
    <ligand>
        <name>Zn(2+)</name>
        <dbReference type="ChEBI" id="CHEBI:29105"/>
        <label>1</label>
    </ligand>
</feature>
<keyword evidence="10" id="KW-1185">Reference proteome</keyword>
<evidence type="ECO:0000256" key="6">
    <source>
        <dbReference type="ARBA" id="ARBA00022833"/>
    </source>
</evidence>
<dbReference type="EMBL" id="JBEWZI010000014">
    <property type="protein sequence ID" value="MET7015227.1"/>
    <property type="molecule type" value="Genomic_DNA"/>
</dbReference>
<dbReference type="NCBIfam" id="TIGR03413">
    <property type="entry name" value="GSH_gloB"/>
    <property type="match status" value="1"/>
</dbReference>
<dbReference type="PANTHER" id="PTHR43705">
    <property type="entry name" value="HYDROXYACYLGLUTATHIONE HYDROLASE"/>
    <property type="match status" value="1"/>
</dbReference>
<dbReference type="EC" id="3.1.2.6" evidence="7"/>
<keyword evidence="6 7" id="KW-0862">Zinc</keyword>
<feature type="domain" description="Metallo-beta-lactamase" evidence="8">
    <location>
        <begin position="11"/>
        <end position="165"/>
    </location>
</feature>
<comment type="subunit">
    <text evidence="7">Monomer.</text>
</comment>
<feature type="binding site" evidence="7">
    <location>
        <position position="56"/>
    </location>
    <ligand>
        <name>Zn(2+)</name>
        <dbReference type="ChEBI" id="CHEBI:29105"/>
        <label>2</label>
    </ligand>
</feature>
<evidence type="ECO:0000256" key="7">
    <source>
        <dbReference type="HAMAP-Rule" id="MF_01374"/>
    </source>
</evidence>
<reference evidence="9 10" key="1">
    <citation type="submission" date="2024-07" db="EMBL/GenBank/DDBJ databases">
        <title>Uliginosibacterium flavum JJ3220;KACC:17644.</title>
        <authorList>
            <person name="Kim M.K."/>
        </authorList>
    </citation>
    <scope>NUCLEOTIDE SEQUENCE [LARGE SCALE GENOMIC DNA]</scope>
    <source>
        <strain evidence="9 10">KACC:17644</strain>
    </source>
</reference>
<dbReference type="Pfam" id="PF16123">
    <property type="entry name" value="HAGH_C"/>
    <property type="match status" value="1"/>
</dbReference>
<organism evidence="9 10">
    <name type="scientific">Uliginosibacterium flavum</name>
    <dbReference type="NCBI Taxonomy" id="1396831"/>
    <lineage>
        <taxon>Bacteria</taxon>
        <taxon>Pseudomonadati</taxon>
        <taxon>Pseudomonadota</taxon>
        <taxon>Betaproteobacteria</taxon>
        <taxon>Rhodocyclales</taxon>
        <taxon>Zoogloeaceae</taxon>
        <taxon>Uliginosibacterium</taxon>
    </lineage>
</organism>
<evidence type="ECO:0000256" key="1">
    <source>
        <dbReference type="ARBA" id="ARBA00001623"/>
    </source>
</evidence>
<feature type="binding site" evidence="7">
    <location>
        <position position="54"/>
    </location>
    <ligand>
        <name>Zn(2+)</name>
        <dbReference type="ChEBI" id="CHEBI:29105"/>
        <label>1</label>
    </ligand>
</feature>
<gene>
    <name evidence="7 9" type="primary">gloB</name>
    <name evidence="9" type="ORF">ABXR19_13615</name>
</gene>
<feature type="binding site" evidence="7">
    <location>
        <position position="110"/>
    </location>
    <ligand>
        <name>Zn(2+)</name>
        <dbReference type="ChEBI" id="CHEBI:29105"/>
        <label>1</label>
    </ligand>
</feature>
<keyword evidence="5 7" id="KW-0378">Hydrolase</keyword>
<sequence>MMIVPLSALRDNYIWAICEGRRCVVVDPGEAAPVLSFLHEQGLTLTAILLTHRHADHQGGVAELLAHSAVPVFGPHSAAMPLVTHALSDQGEFRIEGFASPLRVLAVPGHTEEHIAYLWSDALFCGDTLFAAGCGRLLGGTAQQLFTSLQTLAALPAKTHVYCTHEYTLSNLAFAVAVEPGNLQIQTRRRSCEALREQGRPTLPSSLGDELQTNPFLRCTETAVHQVAEKQAGHALHGPLEVFTVLRKWKDQF</sequence>
<name>A0ABV2TMT3_9RHOO</name>
<dbReference type="InterPro" id="IPR032282">
    <property type="entry name" value="HAGH_C"/>
</dbReference>
<dbReference type="InterPro" id="IPR036866">
    <property type="entry name" value="RibonucZ/Hydroxyglut_hydro"/>
</dbReference>
<keyword evidence="4 7" id="KW-0479">Metal-binding</keyword>
<dbReference type="PIRSF" id="PIRSF005457">
    <property type="entry name" value="Glx"/>
    <property type="match status" value="1"/>
</dbReference>
<dbReference type="Pfam" id="PF00753">
    <property type="entry name" value="Lactamase_B"/>
    <property type="match status" value="1"/>
</dbReference>
<evidence type="ECO:0000256" key="3">
    <source>
        <dbReference type="ARBA" id="ARBA00006759"/>
    </source>
</evidence>
<feature type="binding site" evidence="7">
    <location>
        <position position="57"/>
    </location>
    <ligand>
        <name>Zn(2+)</name>
        <dbReference type="ChEBI" id="CHEBI:29105"/>
        <label>2</label>
    </ligand>
</feature>
<comment type="catalytic activity">
    <reaction evidence="1 7">
        <text>an S-(2-hydroxyacyl)glutathione + H2O = a 2-hydroxy carboxylate + glutathione + H(+)</text>
        <dbReference type="Rhea" id="RHEA:21864"/>
        <dbReference type="ChEBI" id="CHEBI:15377"/>
        <dbReference type="ChEBI" id="CHEBI:15378"/>
        <dbReference type="ChEBI" id="CHEBI:57925"/>
        <dbReference type="ChEBI" id="CHEBI:58896"/>
        <dbReference type="ChEBI" id="CHEBI:71261"/>
        <dbReference type="EC" id="3.1.2.6"/>
    </reaction>
</comment>
<comment type="similarity">
    <text evidence="3 7">Belongs to the metallo-beta-lactamase superfamily. Glyoxalase II family.</text>
</comment>
<comment type="function">
    <text evidence="7">Thiolesterase that catalyzes the hydrolysis of S-D-lactoyl-glutathione to form glutathione and D-lactic acid.</text>
</comment>
<dbReference type="Proteomes" id="UP001549691">
    <property type="component" value="Unassembled WGS sequence"/>
</dbReference>
<dbReference type="GO" id="GO:0004416">
    <property type="term" value="F:hydroxyacylglutathione hydrolase activity"/>
    <property type="evidence" value="ECO:0007669"/>
    <property type="project" value="UniProtKB-EC"/>
</dbReference>
<dbReference type="PANTHER" id="PTHR43705:SF1">
    <property type="entry name" value="HYDROXYACYLGLUTATHIONE HYDROLASE GLOB"/>
    <property type="match status" value="1"/>
</dbReference>
<evidence type="ECO:0000256" key="4">
    <source>
        <dbReference type="ARBA" id="ARBA00022723"/>
    </source>
</evidence>
<comment type="caution">
    <text evidence="9">The sequence shown here is derived from an EMBL/GenBank/DDBJ whole genome shotgun (WGS) entry which is preliminary data.</text>
</comment>
<protein>
    <recommendedName>
        <fullName evidence="7">Hydroxyacylglutathione hydrolase</fullName>
        <ecNumber evidence="7">3.1.2.6</ecNumber>
    </recommendedName>
    <alternativeName>
        <fullName evidence="7">Glyoxalase II</fullName>
        <shortName evidence="7">Glx II</shortName>
    </alternativeName>
</protein>
<dbReference type="InterPro" id="IPR001279">
    <property type="entry name" value="Metallo-B-lactamas"/>
</dbReference>
<evidence type="ECO:0000313" key="10">
    <source>
        <dbReference type="Proteomes" id="UP001549691"/>
    </source>
</evidence>
<evidence type="ECO:0000256" key="5">
    <source>
        <dbReference type="ARBA" id="ARBA00022801"/>
    </source>
</evidence>
<dbReference type="InterPro" id="IPR017782">
    <property type="entry name" value="Hydroxyacylglutathione_Hdrlase"/>
</dbReference>
<evidence type="ECO:0000313" key="9">
    <source>
        <dbReference type="EMBL" id="MET7015227.1"/>
    </source>
</evidence>
<dbReference type="Gene3D" id="3.60.15.10">
    <property type="entry name" value="Ribonuclease Z/Hydroxyacylglutathione hydrolase-like"/>
    <property type="match status" value="1"/>
</dbReference>
<evidence type="ECO:0000259" key="8">
    <source>
        <dbReference type="SMART" id="SM00849"/>
    </source>
</evidence>
<feature type="binding site" evidence="7">
    <location>
        <position position="165"/>
    </location>
    <ligand>
        <name>Zn(2+)</name>
        <dbReference type="ChEBI" id="CHEBI:29105"/>
        <label>2</label>
    </ligand>
</feature>
<comment type="pathway">
    <text evidence="2 7">Secondary metabolite metabolism; methylglyoxal degradation; (R)-lactate from methylglyoxal: step 2/2.</text>
</comment>
<feature type="binding site" evidence="7">
    <location>
        <position position="127"/>
    </location>
    <ligand>
        <name>Zn(2+)</name>
        <dbReference type="ChEBI" id="CHEBI:29105"/>
        <label>2</label>
    </ligand>
</feature>
<dbReference type="InterPro" id="IPR035680">
    <property type="entry name" value="Clx_II_MBL"/>
</dbReference>
<dbReference type="SMART" id="SM00849">
    <property type="entry name" value="Lactamase_B"/>
    <property type="match status" value="1"/>
</dbReference>
<accession>A0ABV2TMT3</accession>